<name>A0A4Y3TSD4_9PROT</name>
<gene>
    <name evidence="2" type="ORF">AOR01nite_23970</name>
</gene>
<organism evidence="2 3">
    <name type="scientific">Acetobacter orleanensis</name>
    <dbReference type="NCBI Taxonomy" id="104099"/>
    <lineage>
        <taxon>Bacteria</taxon>
        <taxon>Pseudomonadati</taxon>
        <taxon>Pseudomonadota</taxon>
        <taxon>Alphaproteobacteria</taxon>
        <taxon>Acetobacterales</taxon>
        <taxon>Acetobacteraceae</taxon>
        <taxon>Acetobacter</taxon>
    </lineage>
</organism>
<sequence length="75" mass="8185">MLKIGKIVNYLGPSHIGGGIIFLIGIAIFIISIVLKNSDEAQKKFWILALVISIICIAFGIWIFVDLLGFASCFS</sequence>
<proteinExistence type="predicted"/>
<dbReference type="EMBL" id="BJMU01000021">
    <property type="protein sequence ID" value="GEB83920.1"/>
    <property type="molecule type" value="Genomic_DNA"/>
</dbReference>
<reference evidence="2 3" key="1">
    <citation type="submission" date="2019-06" db="EMBL/GenBank/DDBJ databases">
        <title>Whole genome shotgun sequence of Acetobacter orleanensis NBRC 13752.</title>
        <authorList>
            <person name="Hosoyama A."/>
            <person name="Uohara A."/>
            <person name="Ohji S."/>
            <person name="Ichikawa N."/>
        </authorList>
    </citation>
    <scope>NUCLEOTIDE SEQUENCE [LARGE SCALE GENOMIC DNA]</scope>
    <source>
        <strain evidence="2 3">NBRC 13752</strain>
    </source>
</reference>
<evidence type="ECO:0000256" key="1">
    <source>
        <dbReference type="SAM" id="Phobius"/>
    </source>
</evidence>
<keyword evidence="3" id="KW-1185">Reference proteome</keyword>
<accession>A0A4Y3TSD4</accession>
<evidence type="ECO:0000313" key="3">
    <source>
        <dbReference type="Proteomes" id="UP000317617"/>
    </source>
</evidence>
<evidence type="ECO:0000313" key="2">
    <source>
        <dbReference type="EMBL" id="GEB83920.1"/>
    </source>
</evidence>
<keyword evidence="1" id="KW-1133">Transmembrane helix</keyword>
<dbReference type="AlphaFoldDB" id="A0A4Y3TSD4"/>
<keyword evidence="1" id="KW-0812">Transmembrane</keyword>
<dbReference type="Proteomes" id="UP000317617">
    <property type="component" value="Unassembled WGS sequence"/>
</dbReference>
<feature type="transmembrane region" description="Helical" evidence="1">
    <location>
        <begin position="47"/>
        <end position="65"/>
    </location>
</feature>
<comment type="caution">
    <text evidence="2">The sequence shown here is derived from an EMBL/GenBank/DDBJ whole genome shotgun (WGS) entry which is preliminary data.</text>
</comment>
<protein>
    <submittedName>
        <fullName evidence="2">Uncharacterized protein</fullName>
    </submittedName>
</protein>
<dbReference type="RefSeq" id="WP_048836867.1">
    <property type="nucleotide sequence ID" value="NZ_BJMU01000021.1"/>
</dbReference>
<keyword evidence="1" id="KW-0472">Membrane</keyword>
<feature type="transmembrane region" description="Helical" evidence="1">
    <location>
        <begin position="16"/>
        <end position="35"/>
    </location>
</feature>